<reference evidence="3" key="1">
    <citation type="submission" date="2019-02" db="EMBL/GenBank/DDBJ databases">
        <title>Draft genome sequence of Sphaerospermopsis reniformis NIES-1949.</title>
        <authorList>
            <person name="Yamaguchi H."/>
            <person name="Suzuki S."/>
            <person name="Kawachi M."/>
        </authorList>
    </citation>
    <scope>NUCLEOTIDE SEQUENCE [LARGE SCALE GENOMIC DNA]</scope>
    <source>
        <strain evidence="3">NIES-1949</strain>
    </source>
</reference>
<name>A0A480A407_9CYAN</name>
<organism evidence="2 3">
    <name type="scientific">Sphaerospermopsis reniformis</name>
    <dbReference type="NCBI Taxonomy" id="531300"/>
    <lineage>
        <taxon>Bacteria</taxon>
        <taxon>Bacillati</taxon>
        <taxon>Cyanobacteriota</taxon>
        <taxon>Cyanophyceae</taxon>
        <taxon>Nostocales</taxon>
        <taxon>Aphanizomenonaceae</taxon>
        <taxon>Sphaerospermopsis</taxon>
    </lineage>
</organism>
<dbReference type="Proteomes" id="UP000300142">
    <property type="component" value="Unassembled WGS sequence"/>
</dbReference>
<feature type="chain" id="PRO_5019777608" evidence="1">
    <location>
        <begin position="28"/>
        <end position="463"/>
    </location>
</feature>
<feature type="signal peptide" evidence="1">
    <location>
        <begin position="1"/>
        <end position="27"/>
    </location>
</feature>
<evidence type="ECO:0000313" key="3">
    <source>
        <dbReference type="Proteomes" id="UP000300142"/>
    </source>
</evidence>
<keyword evidence="3" id="KW-1185">Reference proteome</keyword>
<proteinExistence type="predicted"/>
<comment type="caution">
    <text evidence="2">The sequence shown here is derived from an EMBL/GenBank/DDBJ whole genome shotgun (WGS) entry which is preliminary data.</text>
</comment>
<gene>
    <name evidence="2" type="ORF">SR1949_20300</name>
</gene>
<accession>A0A480A407</accession>
<evidence type="ECO:0000313" key="2">
    <source>
        <dbReference type="EMBL" id="GCL36924.1"/>
    </source>
</evidence>
<keyword evidence="1" id="KW-0732">Signal</keyword>
<sequence length="463" mass="54250">MLKKYVMSRKTLTILLLYVGLTFPSCCSNNFVPLGKNSSIPPRNRLTENSSKFSDYNFTLKHYKLTTPITDSERVQWNNSVKPLLVDSTWSSPYNTGHILMVPLYVSFLSKEKDWLSDFDNYFREFTKSYPTSNLKNKPDKSPLAKLHFLYLASEYLALNKEANRPIPQQKLLNIIQAEFLSVWNLPAWQWERCPFKNMEKRLRWKLSNFSVKRTYYRAIIDEEMFTLAIGANLRFILQEESPEILNNSLDIAYEVLTKEVHFINTLGKKWLFQPGVWSDHRDYAYAGWDNNLSKLTSKRPVAGIAGDSSHAHRWPVWLISFQRGFQSRKQKQRVEYIRKLREGLAEQFTEIVLVPPTRQVPYYRTKNFMDGQNGVYRYDNHNDKDPTWRGYGSWELSGTMLLGWWSYLPDPSISKVYCNLASFYPERISKNILSKLPTYTVKGRENPLKLINKLACATLYIP</sequence>
<dbReference type="AlphaFoldDB" id="A0A480A407"/>
<dbReference type="EMBL" id="BJCE01000055">
    <property type="protein sequence ID" value="GCL36924.1"/>
    <property type="molecule type" value="Genomic_DNA"/>
</dbReference>
<protein>
    <submittedName>
        <fullName evidence="2">Uncharacterized protein</fullName>
    </submittedName>
</protein>
<evidence type="ECO:0000256" key="1">
    <source>
        <dbReference type="SAM" id="SignalP"/>
    </source>
</evidence>